<evidence type="ECO:0000313" key="1">
    <source>
        <dbReference type="EMBL" id="CAI2191830.1"/>
    </source>
</evidence>
<accession>A0A9W4T483</accession>
<dbReference type="AlphaFoldDB" id="A0A9W4T483"/>
<evidence type="ECO:0000313" key="2">
    <source>
        <dbReference type="Proteomes" id="UP001153678"/>
    </source>
</evidence>
<name>A0A9W4T483_9GLOM</name>
<comment type="caution">
    <text evidence="1">The sequence shown here is derived from an EMBL/GenBank/DDBJ whole genome shotgun (WGS) entry which is preliminary data.</text>
</comment>
<dbReference type="EMBL" id="CAMKVN010007766">
    <property type="protein sequence ID" value="CAI2191830.1"/>
    <property type="molecule type" value="Genomic_DNA"/>
</dbReference>
<protein>
    <submittedName>
        <fullName evidence="1">10394_t:CDS:1</fullName>
    </submittedName>
</protein>
<organism evidence="1 2">
    <name type="scientific">Funneliformis geosporum</name>
    <dbReference type="NCBI Taxonomy" id="1117311"/>
    <lineage>
        <taxon>Eukaryota</taxon>
        <taxon>Fungi</taxon>
        <taxon>Fungi incertae sedis</taxon>
        <taxon>Mucoromycota</taxon>
        <taxon>Glomeromycotina</taxon>
        <taxon>Glomeromycetes</taxon>
        <taxon>Glomerales</taxon>
        <taxon>Glomeraceae</taxon>
        <taxon>Funneliformis</taxon>
    </lineage>
</organism>
<gene>
    <name evidence="1" type="ORF">FWILDA_LOCUS15269</name>
</gene>
<feature type="non-terminal residue" evidence="1">
    <location>
        <position position="1"/>
    </location>
</feature>
<keyword evidence="2" id="KW-1185">Reference proteome</keyword>
<proteinExistence type="predicted"/>
<dbReference type="OrthoDB" id="2447835at2759"/>
<dbReference type="Proteomes" id="UP001153678">
    <property type="component" value="Unassembled WGS sequence"/>
</dbReference>
<reference evidence="1" key="1">
    <citation type="submission" date="2022-08" db="EMBL/GenBank/DDBJ databases">
        <authorList>
            <person name="Kallberg Y."/>
            <person name="Tangrot J."/>
            <person name="Rosling A."/>
        </authorList>
    </citation>
    <scope>NUCLEOTIDE SEQUENCE</scope>
    <source>
        <strain evidence="1">Wild A</strain>
    </source>
</reference>
<sequence>KETNIFEKSEEKTDSLNIQVKSKGDSKFRNSGKICAAKIETSGSTGNIISHLGRKHKIYEYSIPLKATSSLKQIKIDHYTILSDSLSQMTQDQHKYLETLLFEWLILDFQLLYLLKSPSFRKFIYALNKNFELSTDKEF</sequence>